<feature type="region of interest" description="Disordered" evidence="1">
    <location>
        <begin position="27"/>
        <end position="278"/>
    </location>
</feature>
<dbReference type="PANTHER" id="PTHR15742">
    <property type="entry name" value="GIRDIN"/>
    <property type="match status" value="1"/>
</dbReference>
<evidence type="ECO:0000256" key="1">
    <source>
        <dbReference type="SAM" id="MobiDB-lite"/>
    </source>
</evidence>
<keyword evidence="3" id="KW-1185">Reference proteome</keyword>
<comment type="caution">
    <text evidence="2">The sequence shown here is derived from an EMBL/GenBank/DDBJ whole genome shotgun (WGS) entry which is preliminary data.</text>
</comment>
<dbReference type="PANTHER" id="PTHR15742:SF3">
    <property type="entry name" value="MICROTUBULE CROSS-LINKING FACTOR 1"/>
    <property type="match status" value="1"/>
</dbReference>
<evidence type="ECO:0000313" key="3">
    <source>
        <dbReference type="Proteomes" id="UP001066276"/>
    </source>
</evidence>
<gene>
    <name evidence="2" type="ORF">NDU88_004223</name>
</gene>
<feature type="compositionally biased region" description="Low complexity" evidence="1">
    <location>
        <begin position="208"/>
        <end position="221"/>
    </location>
</feature>
<reference evidence="2" key="1">
    <citation type="journal article" date="2022" name="bioRxiv">
        <title>Sequencing and chromosome-scale assembly of the giantPleurodeles waltlgenome.</title>
        <authorList>
            <person name="Brown T."/>
            <person name="Elewa A."/>
            <person name="Iarovenko S."/>
            <person name="Subramanian E."/>
            <person name="Araus A.J."/>
            <person name="Petzold A."/>
            <person name="Susuki M."/>
            <person name="Suzuki K.-i.T."/>
            <person name="Hayashi T."/>
            <person name="Toyoda A."/>
            <person name="Oliveira C."/>
            <person name="Osipova E."/>
            <person name="Leigh N.D."/>
            <person name="Simon A."/>
            <person name="Yun M.H."/>
        </authorList>
    </citation>
    <scope>NUCLEOTIDE SEQUENCE</scope>
    <source>
        <strain evidence="2">20211129_DDA</strain>
        <tissue evidence="2">Liver</tissue>
    </source>
</reference>
<dbReference type="Proteomes" id="UP001066276">
    <property type="component" value="Chromosome 2_1"/>
</dbReference>
<proteinExistence type="predicted"/>
<evidence type="ECO:0000313" key="2">
    <source>
        <dbReference type="EMBL" id="KAJ1200399.1"/>
    </source>
</evidence>
<organism evidence="2 3">
    <name type="scientific">Pleurodeles waltl</name>
    <name type="common">Iberian ribbed newt</name>
    <dbReference type="NCBI Taxonomy" id="8319"/>
    <lineage>
        <taxon>Eukaryota</taxon>
        <taxon>Metazoa</taxon>
        <taxon>Chordata</taxon>
        <taxon>Craniata</taxon>
        <taxon>Vertebrata</taxon>
        <taxon>Euteleostomi</taxon>
        <taxon>Amphibia</taxon>
        <taxon>Batrachia</taxon>
        <taxon>Caudata</taxon>
        <taxon>Salamandroidea</taxon>
        <taxon>Salamandridae</taxon>
        <taxon>Pleurodelinae</taxon>
        <taxon>Pleurodeles</taxon>
    </lineage>
</organism>
<feature type="compositionally biased region" description="Pro residues" evidence="1">
    <location>
        <begin position="51"/>
        <end position="66"/>
    </location>
</feature>
<name>A0AAV7VI88_PLEWA</name>
<dbReference type="EMBL" id="JANPWB010000003">
    <property type="protein sequence ID" value="KAJ1200399.1"/>
    <property type="molecule type" value="Genomic_DNA"/>
</dbReference>
<dbReference type="InterPro" id="IPR049885">
    <property type="entry name" value="MTCL1-3"/>
</dbReference>
<feature type="compositionally biased region" description="Low complexity" evidence="1">
    <location>
        <begin position="166"/>
        <end position="179"/>
    </location>
</feature>
<accession>A0AAV7VI88</accession>
<feature type="compositionally biased region" description="Low complexity" evidence="1">
    <location>
        <begin position="139"/>
        <end position="155"/>
    </location>
</feature>
<feature type="compositionally biased region" description="Basic and acidic residues" evidence="1">
    <location>
        <begin position="237"/>
        <end position="258"/>
    </location>
</feature>
<dbReference type="AlphaFoldDB" id="A0AAV7VI88"/>
<sequence>MEAVSSLEPQSPQCGGPERRRLLLLHRAPSPARPSLRGEPPLCKGKALPTTPKPPACRPQQPPPSPGQLATQSRPSRRSGGCKSGAPGTPRPAGVARAVPAAKRASGGKPPSGAPPRGEQAKPGREQSPLPQPPRRRCPPQGEPRTGSLAAASQPPAAPGTRLSHTDSSSDLSDCLSETLSDEPRPAAAGAGSSESGSSDREQPQYPAPAARGAPRTAGPEPRGPADGPTGGSEPEEPQHEDGELQREVEELRSENDYLKVSAPLACPQLPQQSTVHD</sequence>
<protein>
    <submittedName>
        <fullName evidence="2">Uncharacterized protein</fullName>
    </submittedName>
</protein>
<feature type="compositionally biased region" description="Low complexity" evidence="1">
    <location>
        <begin position="187"/>
        <end position="197"/>
    </location>
</feature>
<feature type="compositionally biased region" description="Low complexity" evidence="1">
    <location>
        <begin position="91"/>
        <end position="118"/>
    </location>
</feature>